<reference evidence="2" key="3">
    <citation type="submission" date="2020-05" db="EMBL/GenBank/DDBJ databases">
        <title>Complete genome sequence of Bradyrhizobium diazoefficiens XF2 isolated from soybean nodule.</title>
        <authorList>
            <person name="Noda R."/>
            <person name="Kakizaki K."/>
            <person name="Minamisawa K."/>
        </authorList>
    </citation>
    <scope>NUCLEOTIDE SEQUENCE</scope>
    <source>
        <strain evidence="2">XF2</strain>
    </source>
</reference>
<evidence type="ECO:0000313" key="5">
    <source>
        <dbReference type="EMBL" id="BCE54542.1"/>
    </source>
</evidence>
<dbReference type="AlphaFoldDB" id="A0A809ZPK5"/>
<reference evidence="6" key="7">
    <citation type="submission" date="2020-05" db="EMBL/GenBank/DDBJ databases">
        <title>Complete genome sequence of Bradyrhizobium diazoefficiens XF6 isolated from soybean nodule.</title>
        <authorList>
            <person name="Noda R."/>
            <person name="Kakizaki K."/>
            <person name="Minamisawa K."/>
        </authorList>
    </citation>
    <scope>NUCLEOTIDE SEQUENCE</scope>
    <source>
        <strain evidence="6">XF6</strain>
    </source>
</reference>
<reference evidence="5" key="6">
    <citation type="submission" date="2020-05" db="EMBL/GenBank/DDBJ databases">
        <title>Complete genome sequence of Bradyrhizobium diazoefficiens XF5 isolated from soybean nodule.</title>
        <authorList>
            <person name="Noda R."/>
            <person name="Kakizaki K."/>
            <person name="Minamisawa K."/>
        </authorList>
    </citation>
    <scope>NUCLEOTIDE SEQUENCE</scope>
    <source>
        <strain evidence="5">XF5</strain>
    </source>
</reference>
<sequence length="96" mass="11157">MRAGHEKIWPDNKIDFTAAEEQLVFIGRRSQFEADGGGFSRDACYDISEEHNCYEVRKDDPESAVQSSWVERMSGHNREFNVHQSLAHRSREPFRA</sequence>
<evidence type="ECO:0000313" key="9">
    <source>
        <dbReference type="EMBL" id="BCE89209.1"/>
    </source>
</evidence>
<evidence type="ECO:0000313" key="1">
    <source>
        <dbReference type="EMBL" id="BCE19427.1"/>
    </source>
</evidence>
<gene>
    <name evidence="9" type="ORF">XF10B_20070</name>
    <name evidence="1" type="ORF">XF1B_21080</name>
    <name evidence="2" type="ORF">XF2B_21540</name>
    <name evidence="3" type="ORF">XF3B_21540</name>
    <name evidence="4" type="ORF">XF4B_20300</name>
    <name evidence="5" type="ORF">XF5B_20540</name>
    <name evidence="6" type="ORF">XF6B_20730</name>
    <name evidence="7" type="ORF">XF8B_21030</name>
    <name evidence="8" type="ORF">XF9B_21400</name>
</gene>
<proteinExistence type="predicted"/>
<evidence type="ECO:0000313" key="2">
    <source>
        <dbReference type="EMBL" id="BCE28385.1"/>
    </source>
</evidence>
<evidence type="ECO:0000313" key="7">
    <source>
        <dbReference type="EMBL" id="BCE71992.1"/>
    </source>
</evidence>
<organism evidence="5">
    <name type="scientific">Bradyrhizobium diazoefficiens</name>
    <dbReference type="NCBI Taxonomy" id="1355477"/>
    <lineage>
        <taxon>Bacteria</taxon>
        <taxon>Pseudomonadati</taxon>
        <taxon>Pseudomonadota</taxon>
        <taxon>Alphaproteobacteria</taxon>
        <taxon>Hyphomicrobiales</taxon>
        <taxon>Nitrobacteraceae</taxon>
        <taxon>Bradyrhizobium</taxon>
    </lineage>
</organism>
<reference evidence="7" key="8">
    <citation type="submission" date="2020-05" db="EMBL/GenBank/DDBJ databases">
        <title>Complete genome sequence of Bradyrhizobium diazoefficiens XF8 isolated from soybean nodule.</title>
        <authorList>
            <person name="Noda R."/>
            <person name="Kakizaki K."/>
            <person name="Minamisawa K."/>
        </authorList>
    </citation>
    <scope>NUCLEOTIDE SEQUENCE</scope>
    <source>
        <strain evidence="7">XF8</strain>
    </source>
</reference>
<dbReference type="EMBL" id="AP023093">
    <property type="protein sequence ID" value="BCE37123.1"/>
    <property type="molecule type" value="Genomic_DNA"/>
</dbReference>
<reference evidence="9" key="2">
    <citation type="submission" date="2020-05" db="EMBL/GenBank/DDBJ databases">
        <title>Complete genome sequence of Bradyrhizobium diazoefficiens XF10 isolated from soybean nodule.</title>
        <authorList>
            <person name="Noda R."/>
            <person name="Kakizaki K."/>
            <person name="Minamisawa K."/>
        </authorList>
    </citation>
    <scope>NUCLEOTIDE SEQUENCE</scope>
    <source>
        <strain evidence="9">XF10</strain>
    </source>
</reference>
<evidence type="ECO:0000313" key="3">
    <source>
        <dbReference type="EMBL" id="BCE37123.1"/>
    </source>
</evidence>
<evidence type="ECO:0000313" key="6">
    <source>
        <dbReference type="EMBL" id="BCE63274.1"/>
    </source>
</evidence>
<reference evidence="1" key="1">
    <citation type="submission" date="2020-05" db="EMBL/GenBank/DDBJ databases">
        <title>Complete genome sequence of Bradyrhizobium diazoefficiens XF1 isolated from soybean nodule.</title>
        <authorList>
            <person name="Noda R."/>
            <person name="Kakizaki K."/>
            <person name="Minamisawa K."/>
        </authorList>
    </citation>
    <scope>NUCLEOTIDE SEQUENCE</scope>
    <source>
        <strain evidence="1">XF1</strain>
    </source>
</reference>
<reference evidence="8" key="9">
    <citation type="submission" date="2020-05" db="EMBL/GenBank/DDBJ databases">
        <title>Complete genome sequence of Bradyrhizobium diazoefficiens XF9 isolated from soybean nodule.</title>
        <authorList>
            <person name="Noda R."/>
            <person name="Kakizaki K."/>
            <person name="Minamisawa K."/>
        </authorList>
    </citation>
    <scope>NUCLEOTIDE SEQUENCE</scope>
    <source>
        <strain evidence="8">XF9</strain>
    </source>
</reference>
<reference evidence="4" key="5">
    <citation type="submission" date="2020-05" db="EMBL/GenBank/DDBJ databases">
        <title>Complete genome sequence of Bradyrhizobium diazoefficiens XF4 isolated from soybean nodule.</title>
        <authorList>
            <person name="Noda R."/>
            <person name="Kakizaki K."/>
            <person name="Minamisawa K."/>
        </authorList>
    </citation>
    <scope>NUCLEOTIDE SEQUENCE</scope>
    <source>
        <strain evidence="4">XF4</strain>
    </source>
</reference>
<accession>A0A809ZPK5</accession>
<dbReference type="EMBL" id="AP023091">
    <property type="protein sequence ID" value="BCE19427.1"/>
    <property type="molecule type" value="Genomic_DNA"/>
</dbReference>
<dbReference type="EMBL" id="AP023092">
    <property type="protein sequence ID" value="BCE28385.1"/>
    <property type="molecule type" value="Genomic_DNA"/>
</dbReference>
<evidence type="ECO:0000313" key="4">
    <source>
        <dbReference type="EMBL" id="BCE45681.1"/>
    </source>
</evidence>
<protein>
    <submittedName>
        <fullName evidence="5">Uncharacterized protein</fullName>
    </submittedName>
</protein>
<dbReference type="EMBL" id="AP023095">
    <property type="protein sequence ID" value="BCE54542.1"/>
    <property type="molecule type" value="Genomic_DNA"/>
</dbReference>
<dbReference type="EMBL" id="AP023099">
    <property type="protein sequence ID" value="BCE89209.1"/>
    <property type="molecule type" value="Genomic_DNA"/>
</dbReference>
<dbReference type="EMBL" id="AP023096">
    <property type="protein sequence ID" value="BCE63274.1"/>
    <property type="molecule type" value="Genomic_DNA"/>
</dbReference>
<dbReference type="EMBL" id="AP023094">
    <property type="protein sequence ID" value="BCE45681.1"/>
    <property type="molecule type" value="Genomic_DNA"/>
</dbReference>
<dbReference type="EMBL" id="AP023097">
    <property type="protein sequence ID" value="BCE71992.1"/>
    <property type="molecule type" value="Genomic_DNA"/>
</dbReference>
<name>A0A809ZPK5_9BRAD</name>
<dbReference type="EMBL" id="AP023098">
    <property type="protein sequence ID" value="BCE80719.1"/>
    <property type="molecule type" value="Genomic_DNA"/>
</dbReference>
<reference evidence="3" key="4">
    <citation type="submission" date="2020-05" db="EMBL/GenBank/DDBJ databases">
        <title>Complete genome sequence of Bradyrhizobium diazoefficiens XF3 isolated from soybean nodule.</title>
        <authorList>
            <person name="Noda R."/>
            <person name="Kakizaki K."/>
            <person name="Minamisawa K."/>
        </authorList>
    </citation>
    <scope>NUCLEOTIDE SEQUENCE</scope>
    <source>
        <strain evidence="3">XF3</strain>
    </source>
</reference>
<evidence type="ECO:0000313" key="8">
    <source>
        <dbReference type="EMBL" id="BCE80719.1"/>
    </source>
</evidence>